<dbReference type="AlphaFoldDB" id="F5XXB9"/>
<accession>F5XXB9</accession>
<feature type="region of interest" description="Disordered" evidence="4">
    <location>
        <begin position="1"/>
        <end position="26"/>
    </location>
</feature>
<evidence type="ECO:0000313" key="7">
    <source>
        <dbReference type="Proteomes" id="UP000008385"/>
    </source>
</evidence>
<comment type="cofactor">
    <cofactor evidence="1">
        <name>thiamine diphosphate</name>
        <dbReference type="ChEBI" id="CHEBI:58937"/>
    </cofactor>
</comment>
<dbReference type="OrthoDB" id="8732661at2"/>
<evidence type="ECO:0000256" key="1">
    <source>
        <dbReference type="ARBA" id="ARBA00001964"/>
    </source>
</evidence>
<dbReference type="STRING" id="365046.Rta_31440"/>
<keyword evidence="7" id="KW-1185">Reference proteome</keyword>
<dbReference type="EMBL" id="CP000245">
    <property type="protein sequence ID" value="AEG94254.1"/>
    <property type="molecule type" value="Genomic_DNA"/>
</dbReference>
<dbReference type="Pfam" id="PF00456">
    <property type="entry name" value="Transketolase_N"/>
    <property type="match status" value="1"/>
</dbReference>
<evidence type="ECO:0000256" key="4">
    <source>
        <dbReference type="SAM" id="MobiDB-lite"/>
    </source>
</evidence>
<comment type="similarity">
    <text evidence="2">Belongs to the transketolase family.</text>
</comment>
<dbReference type="Proteomes" id="UP000008385">
    <property type="component" value="Chromosome"/>
</dbReference>
<dbReference type="PANTHER" id="PTHR47514:SF1">
    <property type="entry name" value="TRANSKETOLASE N-TERMINAL SECTION-RELATED"/>
    <property type="match status" value="1"/>
</dbReference>
<evidence type="ECO:0000259" key="5">
    <source>
        <dbReference type="Pfam" id="PF00456"/>
    </source>
</evidence>
<evidence type="ECO:0000256" key="2">
    <source>
        <dbReference type="ARBA" id="ARBA00007131"/>
    </source>
</evidence>
<dbReference type="InterPro" id="IPR005474">
    <property type="entry name" value="Transketolase_N"/>
</dbReference>
<name>F5XXB9_RAMTT</name>
<dbReference type="CDD" id="cd02012">
    <property type="entry name" value="TPP_TK"/>
    <property type="match status" value="1"/>
</dbReference>
<dbReference type="RefSeq" id="WP_013902485.1">
    <property type="nucleotide sequence ID" value="NC_015677.1"/>
</dbReference>
<reference evidence="7" key="1">
    <citation type="submission" date="2006-01" db="EMBL/GenBank/DDBJ databases">
        <title>Genome of the cyst-dividing bacterium Ramlibacter tataouinensis.</title>
        <authorList>
            <person name="Barakat M."/>
            <person name="Ortet P."/>
            <person name="De Luca G."/>
            <person name="Jourlin-Castelli C."/>
            <person name="Ansaldi M."/>
            <person name="Py B."/>
            <person name="Fichant G."/>
            <person name="Coutinho P."/>
            <person name="Voulhoux R."/>
            <person name="Bastien O."/>
            <person name="Roy S."/>
            <person name="Marechal E."/>
            <person name="Henrissat B."/>
            <person name="Quentin Y."/>
            <person name="Noirot P."/>
            <person name="Filloux A."/>
            <person name="Mejean V."/>
            <person name="DuBow M."/>
            <person name="Barras F."/>
            <person name="Heulin T."/>
        </authorList>
    </citation>
    <scope>NUCLEOTIDE SEQUENCE [LARGE SCALE GENOMIC DNA]</scope>
    <source>
        <strain evidence="7">ATCC BAA-407 / DSM 14655 / LMG 21543 / TTB310</strain>
    </source>
</reference>
<gene>
    <name evidence="6" type="primary">tkt</name>
    <name evidence="6" type="ordered locus">Rta_31440</name>
</gene>
<feature type="domain" description="Transketolase N-terminal" evidence="5">
    <location>
        <begin position="37"/>
        <end position="280"/>
    </location>
</feature>
<dbReference type="InterPro" id="IPR029061">
    <property type="entry name" value="THDP-binding"/>
</dbReference>
<dbReference type="SUPFAM" id="SSF52518">
    <property type="entry name" value="Thiamin diphosphate-binding fold (THDP-binding)"/>
    <property type="match status" value="1"/>
</dbReference>
<evidence type="ECO:0000313" key="6">
    <source>
        <dbReference type="EMBL" id="AEG94254.1"/>
    </source>
</evidence>
<protein>
    <recommendedName>
        <fullName evidence="5">Transketolase N-terminal domain-containing protein</fullName>
    </recommendedName>
</protein>
<proteinExistence type="inferred from homology"/>
<dbReference type="eggNOG" id="COG3959">
    <property type="taxonomic scope" value="Bacteria"/>
</dbReference>
<dbReference type="Gene3D" id="3.40.50.970">
    <property type="match status" value="1"/>
</dbReference>
<dbReference type="PATRIC" id="fig|365046.3.peg.3210"/>
<organism evidence="6 7">
    <name type="scientific">Ramlibacter tataouinensis (strain ATCC BAA-407 / DSM 14655 / LMG 21543 / TTB310)</name>
    <dbReference type="NCBI Taxonomy" id="365046"/>
    <lineage>
        <taxon>Bacteria</taxon>
        <taxon>Pseudomonadati</taxon>
        <taxon>Pseudomonadota</taxon>
        <taxon>Betaproteobacteria</taxon>
        <taxon>Burkholderiales</taxon>
        <taxon>Comamonadaceae</taxon>
        <taxon>Ramlibacter</taxon>
    </lineage>
</organism>
<dbReference type="PANTHER" id="PTHR47514">
    <property type="entry name" value="TRANSKETOLASE N-TERMINAL SECTION-RELATED"/>
    <property type="match status" value="1"/>
</dbReference>
<dbReference type="HOGENOM" id="CLU_009227_4_1_4"/>
<evidence type="ECO:0000256" key="3">
    <source>
        <dbReference type="ARBA" id="ARBA00023052"/>
    </source>
</evidence>
<reference evidence="6 7" key="2">
    <citation type="journal article" date="2011" name="PLoS ONE">
        <title>The Cyst-Dividing Bacterium Ramlibacter tataouinensis TTB310 Genome Reveals a Well-Stocked Toolbox for Adaptation to a Desert Environment.</title>
        <authorList>
            <person name="De Luca G."/>
            <person name="Barakat M."/>
            <person name="Ortet P."/>
            <person name="Fochesato S."/>
            <person name="Jourlin-Castelli C."/>
            <person name="Ansaldi M."/>
            <person name="Py B."/>
            <person name="Fichant G."/>
            <person name="Coutinho P.M."/>
            <person name="Voulhoux R."/>
            <person name="Bastien O."/>
            <person name="Marechal E."/>
            <person name="Henrissat B."/>
            <person name="Quentin Y."/>
            <person name="Noirot P."/>
            <person name="Filloux A."/>
            <person name="Mejean V."/>
            <person name="Dubow M.S."/>
            <person name="Barras F."/>
            <person name="Barbe V."/>
            <person name="Weissenbach J."/>
            <person name="Mihalcescu I."/>
            <person name="Vermeglio A."/>
            <person name="Achouak W."/>
            <person name="Heulin T."/>
        </authorList>
    </citation>
    <scope>NUCLEOTIDE SEQUENCE [LARGE SCALE GENOMIC DNA]</scope>
    <source>
        <strain evidence="7">ATCC BAA-407 / DSM 14655 / LMG 21543 / TTB310</strain>
    </source>
</reference>
<sequence>MRVTSPPNLQETDSQEQEQEQHRQASLQTRAAFSSAIAHRVRLRCLAVTSSSEFGHLGPDFSAADLISALYAGVLRKPCVQSEHPDRDRFILSKGHAALALYSVLIELGWWPASILDNYGRLDGALAGHPSAHSPGIETCTGALGHGLPFAVGAALAARLHRSDRRTFVLTGDGELQEGSNWEAAMLAATHGLDNLTVIVDRNGLQQGRATESVCRLEPLADKWRAFGWSVMEVDGHSAEQILACLDGLPLQKGRPSCILARTRKGKGVSFMEGQAAWHHKLPTSAEAELAFRELGAAAAHE</sequence>
<keyword evidence="3" id="KW-0786">Thiamine pyrophosphate</keyword>
<dbReference type="KEGG" id="rta:Rta_31440"/>
<feature type="compositionally biased region" description="Polar residues" evidence="4">
    <location>
        <begin position="1"/>
        <end position="12"/>
    </location>
</feature>